<dbReference type="InterPro" id="IPR006664">
    <property type="entry name" value="OMP_bac"/>
</dbReference>
<dbReference type="RefSeq" id="WP_035607851.1">
    <property type="nucleotide sequence ID" value="NZ_JEMG01000001.1"/>
</dbReference>
<protein>
    <recommendedName>
        <fullName evidence="8">Peptidoglycan-associated lipoprotein</fullName>
        <shortName evidence="8">PAL</shortName>
    </recommendedName>
</protein>
<dbReference type="PANTHER" id="PTHR30329:SF21">
    <property type="entry name" value="LIPOPROTEIN YIAD-RELATED"/>
    <property type="match status" value="1"/>
</dbReference>
<evidence type="ECO:0000256" key="6">
    <source>
        <dbReference type="ARBA" id="ARBA00023288"/>
    </source>
</evidence>
<evidence type="ECO:0000256" key="10">
    <source>
        <dbReference type="SAM" id="SignalP"/>
    </source>
</evidence>
<dbReference type="EMBL" id="JEMG01000001">
    <property type="protein sequence ID" value="EYC51498.1"/>
    <property type="molecule type" value="Genomic_DNA"/>
</dbReference>
<sequence>MMKLKFLGIALFSLTLAACSSVSLDPQAGAETPAGGQGSAAVADGGAVGSVGQPQAMPMPETAPRTGGATAASLQAAAMAAGRLVYFDYDSYVIKPEFQKLIEAQARYLASDPALKVVLEGHTDERGGREYNLALGQRRAEAVRRALSLLGVSEAQMEAVSFGEEKPVAEGSSESAWSQNRRTEISYR</sequence>
<dbReference type="PRINTS" id="PR01021">
    <property type="entry name" value="OMPADOMAIN"/>
</dbReference>
<comment type="function">
    <text evidence="8">Part of the Tol-Pal system, which plays a role in outer membrane invagination during cell division and is important for maintaining outer membrane integrity.</text>
</comment>
<evidence type="ECO:0000259" key="11">
    <source>
        <dbReference type="PROSITE" id="PS51123"/>
    </source>
</evidence>
<dbReference type="InterPro" id="IPR006665">
    <property type="entry name" value="OmpA-like"/>
</dbReference>
<comment type="caution">
    <text evidence="12">The sequence shown here is derived from an EMBL/GenBank/DDBJ whole genome shotgun (WGS) entry which is preliminary data.</text>
</comment>
<dbReference type="InterPro" id="IPR036737">
    <property type="entry name" value="OmpA-like_sf"/>
</dbReference>
<dbReference type="GO" id="GO:0009279">
    <property type="term" value="C:cell outer membrane"/>
    <property type="evidence" value="ECO:0007669"/>
    <property type="project" value="UniProtKB-SubCell"/>
</dbReference>
<evidence type="ECO:0000256" key="8">
    <source>
        <dbReference type="HAMAP-Rule" id="MF_02204"/>
    </source>
</evidence>
<evidence type="ECO:0000256" key="4">
    <source>
        <dbReference type="ARBA" id="ARBA00023139"/>
    </source>
</evidence>
<keyword evidence="7 8" id="KW-0131">Cell cycle</keyword>
<evidence type="ECO:0000256" key="2">
    <source>
        <dbReference type="ARBA" id="ARBA00022729"/>
    </source>
</evidence>
<feature type="chain" id="PRO_5001492092" description="Peptidoglycan-associated lipoprotein" evidence="10">
    <location>
        <begin position="18"/>
        <end position="188"/>
    </location>
</feature>
<dbReference type="OrthoDB" id="9809164at2"/>
<feature type="signal peptide" evidence="10">
    <location>
        <begin position="1"/>
        <end position="17"/>
    </location>
</feature>
<dbReference type="InterPro" id="IPR006690">
    <property type="entry name" value="OMPA-like_CS"/>
</dbReference>
<feature type="domain" description="OmpA-like" evidence="11">
    <location>
        <begin position="74"/>
        <end position="188"/>
    </location>
</feature>
<dbReference type="InterPro" id="IPR039001">
    <property type="entry name" value="Pal"/>
</dbReference>
<keyword evidence="3 8" id="KW-0472">Membrane</keyword>
<comment type="subunit">
    <text evidence="8">The Tol-Pal system is composed of five core proteins: the inner membrane proteins TolA, TolQ and TolR, the periplasmic protein TolB and the outer membrane protein Pal. They form a network linking the inner and outer membranes and the peptidoglycan layer.</text>
</comment>
<keyword evidence="4 8" id="KW-0564">Palmitate</keyword>
<reference evidence="12 13" key="1">
    <citation type="submission" date="2014-02" db="EMBL/GenBank/DDBJ databases">
        <title>Draft Genome of Hylemonella gracilis isolated from the Niagara River.</title>
        <authorList>
            <person name="Pawlowski D.R."/>
            <person name="Koudelka G.B."/>
        </authorList>
    </citation>
    <scope>NUCLEOTIDE SEQUENCE [LARGE SCALE GENOMIC DNA]</scope>
    <source>
        <strain evidence="12 13">Niagara R</strain>
    </source>
</reference>
<keyword evidence="6 8" id="KW-0449">Lipoprotein</keyword>
<evidence type="ECO:0000256" key="9">
    <source>
        <dbReference type="SAM" id="MobiDB-lite"/>
    </source>
</evidence>
<dbReference type="HAMAP" id="MF_02204">
    <property type="entry name" value="Pal"/>
    <property type="match status" value="1"/>
</dbReference>
<evidence type="ECO:0000256" key="5">
    <source>
        <dbReference type="ARBA" id="ARBA00023237"/>
    </source>
</evidence>
<dbReference type="NCBIfam" id="TIGR02802">
    <property type="entry name" value="Pal_lipo"/>
    <property type="match status" value="1"/>
</dbReference>
<dbReference type="AlphaFoldDB" id="A0A016XJW8"/>
<dbReference type="eggNOG" id="COG2885">
    <property type="taxonomic scope" value="Bacteria"/>
</dbReference>
<dbReference type="PROSITE" id="PS51123">
    <property type="entry name" value="OMPA_2"/>
    <property type="match status" value="1"/>
</dbReference>
<dbReference type="GO" id="GO:0051301">
    <property type="term" value="P:cell division"/>
    <property type="evidence" value="ECO:0007669"/>
    <property type="project" value="UniProtKB-UniRule"/>
</dbReference>
<dbReference type="InterPro" id="IPR014169">
    <property type="entry name" value="Pal_lipo_C"/>
</dbReference>
<dbReference type="SUPFAM" id="SSF103088">
    <property type="entry name" value="OmpA-like"/>
    <property type="match status" value="1"/>
</dbReference>
<dbReference type="CDD" id="cd07185">
    <property type="entry name" value="OmpA_C-like"/>
    <property type="match status" value="1"/>
</dbReference>
<accession>A0A016XJW8</accession>
<comment type="similarity">
    <text evidence="8">Belongs to the Pal lipoprotein family.</text>
</comment>
<dbReference type="PANTHER" id="PTHR30329">
    <property type="entry name" value="STATOR ELEMENT OF FLAGELLAR MOTOR COMPLEX"/>
    <property type="match status" value="1"/>
</dbReference>
<evidence type="ECO:0000256" key="3">
    <source>
        <dbReference type="ARBA" id="ARBA00023136"/>
    </source>
</evidence>
<name>A0A016XJW8_9BURK</name>
<dbReference type="Proteomes" id="UP000023268">
    <property type="component" value="Unassembled WGS sequence"/>
</dbReference>
<evidence type="ECO:0000256" key="1">
    <source>
        <dbReference type="ARBA" id="ARBA00022618"/>
    </source>
</evidence>
<feature type="region of interest" description="Disordered" evidence="9">
    <location>
        <begin position="162"/>
        <end position="188"/>
    </location>
</feature>
<dbReference type="InterPro" id="IPR050330">
    <property type="entry name" value="Bact_OuterMem_StrucFunc"/>
</dbReference>
<dbReference type="Gene3D" id="3.30.1330.60">
    <property type="entry name" value="OmpA-like domain"/>
    <property type="match status" value="1"/>
</dbReference>
<dbReference type="PROSITE" id="PS51257">
    <property type="entry name" value="PROKAR_LIPOPROTEIN"/>
    <property type="match status" value="1"/>
</dbReference>
<keyword evidence="2 8" id="KW-0732">Signal</keyword>
<evidence type="ECO:0000313" key="13">
    <source>
        <dbReference type="Proteomes" id="UP000023268"/>
    </source>
</evidence>
<dbReference type="Pfam" id="PF00691">
    <property type="entry name" value="OmpA"/>
    <property type="match status" value="1"/>
</dbReference>
<evidence type="ECO:0000256" key="7">
    <source>
        <dbReference type="ARBA" id="ARBA00023306"/>
    </source>
</evidence>
<keyword evidence="5 8" id="KW-0998">Cell outer membrane</keyword>
<gene>
    <name evidence="8" type="primary">pal</name>
    <name evidence="12" type="ORF">AZ34_10715</name>
</gene>
<keyword evidence="1 8" id="KW-0132">Cell division</keyword>
<organism evidence="12 13">
    <name type="scientific">Hylemonella gracilis str. Niagara R</name>
    <dbReference type="NCBI Taxonomy" id="1458275"/>
    <lineage>
        <taxon>Bacteria</taxon>
        <taxon>Pseudomonadati</taxon>
        <taxon>Pseudomonadota</taxon>
        <taxon>Betaproteobacteria</taxon>
        <taxon>Burkholderiales</taxon>
        <taxon>Comamonadaceae</taxon>
        <taxon>Hylemonella</taxon>
    </lineage>
</organism>
<proteinExistence type="inferred from homology"/>
<dbReference type="PROSITE" id="PS01068">
    <property type="entry name" value="OMPA_1"/>
    <property type="match status" value="1"/>
</dbReference>
<comment type="subcellular location">
    <subcellularLocation>
        <location evidence="8">Cell outer membrane</location>
        <topology evidence="8">Lipid-anchor</topology>
    </subcellularLocation>
</comment>
<evidence type="ECO:0000313" key="12">
    <source>
        <dbReference type="EMBL" id="EYC51498.1"/>
    </source>
</evidence>
<dbReference type="STRING" id="1458275.AZ34_10715"/>